<dbReference type="PANTHER" id="PTHR30146">
    <property type="entry name" value="LACI-RELATED TRANSCRIPTIONAL REPRESSOR"/>
    <property type="match status" value="1"/>
</dbReference>
<dbReference type="Pfam" id="PF13377">
    <property type="entry name" value="Peripla_BP_3"/>
    <property type="match status" value="1"/>
</dbReference>
<dbReference type="Gene3D" id="1.10.260.40">
    <property type="entry name" value="lambda repressor-like DNA-binding domains"/>
    <property type="match status" value="1"/>
</dbReference>
<evidence type="ECO:0000259" key="4">
    <source>
        <dbReference type="PROSITE" id="PS50932"/>
    </source>
</evidence>
<dbReference type="PANTHER" id="PTHR30146:SF109">
    <property type="entry name" value="HTH-TYPE TRANSCRIPTIONAL REGULATOR GALS"/>
    <property type="match status" value="1"/>
</dbReference>
<dbReference type="EMBL" id="JACHGW010000001">
    <property type="protein sequence ID" value="MBB6048888.1"/>
    <property type="molecule type" value="Genomic_DNA"/>
</dbReference>
<dbReference type="InterPro" id="IPR000843">
    <property type="entry name" value="HTH_LacI"/>
</dbReference>
<dbReference type="CDD" id="cd06267">
    <property type="entry name" value="PBP1_LacI_sugar_binding-like"/>
    <property type="match status" value="1"/>
</dbReference>
<dbReference type="PRINTS" id="PR00036">
    <property type="entry name" value="HTHLACI"/>
</dbReference>
<name>A0A7W9W4T8_ARMRO</name>
<dbReference type="CDD" id="cd01392">
    <property type="entry name" value="HTH_LacI"/>
    <property type="match status" value="1"/>
</dbReference>
<dbReference type="SMART" id="SM00354">
    <property type="entry name" value="HTH_LACI"/>
    <property type="match status" value="1"/>
</dbReference>
<dbReference type="GO" id="GO:0000976">
    <property type="term" value="F:transcription cis-regulatory region binding"/>
    <property type="evidence" value="ECO:0007669"/>
    <property type="project" value="TreeGrafter"/>
</dbReference>
<reference evidence="5 6" key="1">
    <citation type="submission" date="2020-08" db="EMBL/GenBank/DDBJ databases">
        <title>Genomic Encyclopedia of Type Strains, Phase IV (KMG-IV): sequencing the most valuable type-strain genomes for metagenomic binning, comparative biology and taxonomic classification.</title>
        <authorList>
            <person name="Goeker M."/>
        </authorList>
    </citation>
    <scope>NUCLEOTIDE SEQUENCE [LARGE SCALE GENOMIC DNA]</scope>
    <source>
        <strain evidence="5 6">DSM 23562</strain>
    </source>
</reference>
<dbReference type="SUPFAM" id="SSF53822">
    <property type="entry name" value="Periplasmic binding protein-like I"/>
    <property type="match status" value="1"/>
</dbReference>
<keyword evidence="3" id="KW-0804">Transcription</keyword>
<proteinExistence type="predicted"/>
<keyword evidence="2 5" id="KW-0238">DNA-binding</keyword>
<evidence type="ECO:0000313" key="5">
    <source>
        <dbReference type="EMBL" id="MBB6048888.1"/>
    </source>
</evidence>
<evidence type="ECO:0000256" key="2">
    <source>
        <dbReference type="ARBA" id="ARBA00023125"/>
    </source>
</evidence>
<organism evidence="5 6">
    <name type="scientific">Armatimonas rosea</name>
    <dbReference type="NCBI Taxonomy" id="685828"/>
    <lineage>
        <taxon>Bacteria</taxon>
        <taxon>Bacillati</taxon>
        <taxon>Armatimonadota</taxon>
        <taxon>Armatimonadia</taxon>
        <taxon>Armatimonadales</taxon>
        <taxon>Armatimonadaceae</taxon>
        <taxon>Armatimonas</taxon>
    </lineage>
</organism>
<sequence>MVTIRDVARESGVSVATVSYVLNNGPRPVSPKTRERVVAVMRRLDYHPNAVARSLVRRRTQTLGVVVGHVQPEVVTNNYYAGVLAGIFAGAYQRSYNVVFFTEQGTITQIERHIRTQQPDGVLMIAPDIGLELPARLGHVGIPLGIVGAEGVYTETGALQIDVDNVLGTRLAVEHLLERGHTQVLHMMGTPGQASVQVRREVFEQVMREHGLSITDDRILECTFDPVSDAQLLAQRLAHNPPTAIFAGNDDLALTALQVIKEQGLRIPEDIAVVGFDDGPLAAHVAPGLTTIRQPMRAIGEAIVCGLADQLEGTHPHPEVRLLHFAPELIVRGST</sequence>
<dbReference type="PROSITE" id="PS50932">
    <property type="entry name" value="HTH_LACI_2"/>
    <property type="match status" value="1"/>
</dbReference>
<comment type="caution">
    <text evidence="5">The sequence shown here is derived from an EMBL/GenBank/DDBJ whole genome shotgun (WGS) entry which is preliminary data.</text>
</comment>
<evidence type="ECO:0000256" key="1">
    <source>
        <dbReference type="ARBA" id="ARBA00023015"/>
    </source>
</evidence>
<protein>
    <submittedName>
        <fullName evidence="5">DNA-binding LacI/PurR family transcriptional regulator</fullName>
    </submittedName>
</protein>
<dbReference type="SUPFAM" id="SSF47413">
    <property type="entry name" value="lambda repressor-like DNA-binding domains"/>
    <property type="match status" value="1"/>
</dbReference>
<dbReference type="Proteomes" id="UP000520814">
    <property type="component" value="Unassembled WGS sequence"/>
</dbReference>
<evidence type="ECO:0000313" key="6">
    <source>
        <dbReference type="Proteomes" id="UP000520814"/>
    </source>
</evidence>
<dbReference type="InterPro" id="IPR010982">
    <property type="entry name" value="Lambda_DNA-bd_dom_sf"/>
</dbReference>
<gene>
    <name evidence="5" type="ORF">HNQ39_000650</name>
</gene>
<dbReference type="AlphaFoldDB" id="A0A7W9W4T8"/>
<dbReference type="InterPro" id="IPR028082">
    <property type="entry name" value="Peripla_BP_I"/>
</dbReference>
<dbReference type="RefSeq" id="WP_184192511.1">
    <property type="nucleotide sequence ID" value="NZ_JACHGW010000001.1"/>
</dbReference>
<keyword evidence="1" id="KW-0805">Transcription regulation</keyword>
<feature type="domain" description="HTH lacI-type" evidence="4">
    <location>
        <begin position="2"/>
        <end position="57"/>
    </location>
</feature>
<dbReference type="GO" id="GO:0003700">
    <property type="term" value="F:DNA-binding transcription factor activity"/>
    <property type="evidence" value="ECO:0007669"/>
    <property type="project" value="TreeGrafter"/>
</dbReference>
<dbReference type="Gene3D" id="3.40.50.2300">
    <property type="match status" value="2"/>
</dbReference>
<keyword evidence="6" id="KW-1185">Reference proteome</keyword>
<dbReference type="InterPro" id="IPR046335">
    <property type="entry name" value="LacI/GalR-like_sensor"/>
</dbReference>
<dbReference type="Pfam" id="PF00356">
    <property type="entry name" value="LacI"/>
    <property type="match status" value="1"/>
</dbReference>
<evidence type="ECO:0000256" key="3">
    <source>
        <dbReference type="ARBA" id="ARBA00023163"/>
    </source>
</evidence>
<accession>A0A7W9W4T8</accession>
<dbReference type="PROSITE" id="PS00356">
    <property type="entry name" value="HTH_LACI_1"/>
    <property type="match status" value="1"/>
</dbReference>